<keyword evidence="1" id="KW-0808">Transferase</keyword>
<keyword evidence="2" id="KW-1185">Reference proteome</keyword>
<proteinExistence type="predicted"/>
<accession>A0ACB9YGH9</accession>
<dbReference type="EMBL" id="CM043770">
    <property type="protein sequence ID" value="KAI4840889.1"/>
    <property type="molecule type" value="Genomic_DNA"/>
</dbReference>
<organism evidence="1 2">
    <name type="scientific">Plasmodium brasilianum</name>
    <dbReference type="NCBI Taxonomy" id="5824"/>
    <lineage>
        <taxon>Eukaryota</taxon>
        <taxon>Sar</taxon>
        <taxon>Alveolata</taxon>
        <taxon>Apicomplexa</taxon>
        <taxon>Aconoidasida</taxon>
        <taxon>Haemosporida</taxon>
        <taxon>Plasmodiidae</taxon>
        <taxon>Plasmodium</taxon>
        <taxon>Plasmodium (Plasmodium)</taxon>
    </lineage>
</organism>
<reference evidence="1" key="1">
    <citation type="submission" date="2022-06" db="EMBL/GenBank/DDBJ databases">
        <title>The First Complete Genome of the Simian Malaria Parasite Plasmodium brasilianum.</title>
        <authorList>
            <person name="Bajic M."/>
            <person name="Ravishankar S."/>
        </authorList>
    </citation>
    <scope>NUCLEOTIDE SEQUENCE</scope>
    <source>
        <strain evidence="1">Bolivian I</strain>
    </source>
</reference>
<name>A0ACB9YGH9_PLABR</name>
<sequence>MNYKNNYVIIFSMIIVNFSRFFVENTNYLKRKKTIILYANRTNVYYYRGLNTFENTLKIQKLLRGYSKLKKSIILDKNKFYINKSLEEKFFANNTFEMSKDQPFVIFMLGGPGSGKGTQCKLIQDKFDFIHISAGECLREYLRRCENNEVDKKHQSIVEHCINNGEIVPVHITLELMKIKMENEIEKKKKKKEEKGQSKKRQEEEELSQKKQDKEEEKEEKKKSFSFKILDENVLLKNINIEEYNKKLKYENCIYENKEVLKILKKNKINEEAKYKFIIDGFPRNYDNFDGWMSIIGNYAYVHLCLFLYCNDDNMIERCINRGLISGRVDDNMDTLRKRFETHKNSCIPVINLFLNENKCIFINANRNIQDVWNDIQYVFTNM</sequence>
<evidence type="ECO:0000313" key="2">
    <source>
        <dbReference type="Proteomes" id="UP001056978"/>
    </source>
</evidence>
<gene>
    <name evidence="1" type="ORF">MKS88_000653</name>
</gene>
<keyword evidence="1" id="KW-0418">Kinase</keyword>
<dbReference type="Proteomes" id="UP001056978">
    <property type="component" value="Chromosome 2"/>
</dbReference>
<evidence type="ECO:0000313" key="1">
    <source>
        <dbReference type="EMBL" id="KAI4840889.1"/>
    </source>
</evidence>
<comment type="caution">
    <text evidence="1">The sequence shown here is derived from an EMBL/GenBank/DDBJ whole genome shotgun (WGS) entry which is preliminary data.</text>
</comment>
<protein>
    <submittedName>
        <fullName evidence="1">UMP-CMP kinase</fullName>
    </submittedName>
</protein>